<protein>
    <submittedName>
        <fullName evidence="2">PA14 domain-containing protein</fullName>
    </submittedName>
</protein>
<accession>A0AC35TJ27</accession>
<organism evidence="1 2">
    <name type="scientific">Rhabditophanes sp. KR3021</name>
    <dbReference type="NCBI Taxonomy" id="114890"/>
    <lineage>
        <taxon>Eukaryota</taxon>
        <taxon>Metazoa</taxon>
        <taxon>Ecdysozoa</taxon>
        <taxon>Nematoda</taxon>
        <taxon>Chromadorea</taxon>
        <taxon>Rhabditida</taxon>
        <taxon>Tylenchina</taxon>
        <taxon>Panagrolaimomorpha</taxon>
        <taxon>Strongyloidoidea</taxon>
        <taxon>Alloionematidae</taxon>
        <taxon>Rhabditophanes</taxon>
    </lineage>
</organism>
<evidence type="ECO:0000313" key="1">
    <source>
        <dbReference type="Proteomes" id="UP000095286"/>
    </source>
</evidence>
<reference evidence="2" key="1">
    <citation type="submission" date="2016-11" db="UniProtKB">
        <authorList>
            <consortium name="WormBaseParasite"/>
        </authorList>
    </citation>
    <scope>IDENTIFICATION</scope>
    <source>
        <strain evidence="2">KR3021</strain>
    </source>
</reference>
<sequence>MALGQNQYHVSIYVTDNNDNTSIAITTDVPVMLSFESPHATTNNLENSCGSSSCNEDFVQFMPIASQPLQCNSYLYPPDQRMCAKDYTTRLHISPPNLGLNCDAISQITVYNNINNMRGNQEVVDKAGFTKIDLINNGVAGFSTIAGQVSTNRLGSAFDENGIIANGHFMHYVPSTREWLTGKSSFYTLAKDCVLEFYADADGSNDELIKINGHTLDTLKYEHTPILFFEQRYSQFVVNINGYGLHTIENHGKYVAYVICKHVNGPYNAHGYLTGSKKGKENLIINYVLINVFW</sequence>
<evidence type="ECO:0000313" key="2">
    <source>
        <dbReference type="WBParaSite" id="RSKR_0000120800.1"/>
    </source>
</evidence>
<name>A0AC35TJ27_9BILA</name>
<dbReference type="WBParaSite" id="RSKR_0000120800.1">
    <property type="protein sequence ID" value="RSKR_0000120800.1"/>
    <property type="gene ID" value="RSKR_0000120800"/>
</dbReference>
<dbReference type="Proteomes" id="UP000095286">
    <property type="component" value="Unplaced"/>
</dbReference>
<proteinExistence type="predicted"/>